<dbReference type="EMBL" id="MU393635">
    <property type="protein sequence ID" value="KAI4859421.1"/>
    <property type="molecule type" value="Genomic_DNA"/>
</dbReference>
<evidence type="ECO:0000313" key="1">
    <source>
        <dbReference type="EMBL" id="KAI4859421.1"/>
    </source>
</evidence>
<dbReference type="Proteomes" id="UP001497700">
    <property type="component" value="Unassembled WGS sequence"/>
</dbReference>
<name>A0ACB9YJZ3_9PEZI</name>
<accession>A0ACB9YJZ3</accession>
<evidence type="ECO:0000313" key="2">
    <source>
        <dbReference type="Proteomes" id="UP001497700"/>
    </source>
</evidence>
<sequence length="762" mass="82384">MSTNKRRKLETDEHPQAMSAFALRKRLLSQQATSALPGLDVAKDSDVIQSSADVAEISNSQRPKKARRGPKAQSAPSHESELDVALKGSIPGASSANDRAHVNSNDIFPRIPLPPTPEDKISVELVKTLPHQLSIFKPSRSNYQKGKDGRLVLKLSDAERLVMLGNYGIHVTSGEVTINGATLRTSEKIHWVDAPHCHALPVIRCPEAATLELLPRLSIAGLRSLANLSPQLRRLWNEGITPSNENAASSDPMFQILYTTADGPKRTALQNLVSPPEWNRDIAKLVKNSQSKPCSVMITGPKSSGKSTLGKILANRLITDRSSDSKRRVHREVAVLDLDPGQPEYCVAGQIALVRLTGPVLGPSFCRPLGSSEVQIVRSHALASISPASDPELYLEAAMDLMTRYRNTLGSYPLVINTPGWIQGTGLDLLTSLIGSLRPTEVVYMSESGPAEAVEALQEACKISGFSALPSQASQLTSRTAAHFRSMQTMSYFHAETVESSIRWNASPLTTVPPWQVSYLGPNRGILGVMCYDYQAPLDLLADALNGTVVAIVGIESTKAFRCSAEDAEVSMEQNNDDAAGYMMDIDNNDVRPQGSVSSFTSLAEKIIKTTPEGIPVINTADGTTLDPRYSHSIGLALVRGIDIENGVLQLLTPVPLESIETFQSGGEEIVLVSGKFDTPSWAYTEELYYRAGGEGDDGNDANEPAEIMDDVSGSGGDDFTRTTDATTVPWIEVLEGNQKRGAGSKVWRVRRDLGRAANVTD</sequence>
<gene>
    <name evidence="1" type="ORF">F4820DRAFT_462505</name>
</gene>
<organism evidence="1 2">
    <name type="scientific">Hypoxylon rubiginosum</name>
    <dbReference type="NCBI Taxonomy" id="110542"/>
    <lineage>
        <taxon>Eukaryota</taxon>
        <taxon>Fungi</taxon>
        <taxon>Dikarya</taxon>
        <taxon>Ascomycota</taxon>
        <taxon>Pezizomycotina</taxon>
        <taxon>Sordariomycetes</taxon>
        <taxon>Xylariomycetidae</taxon>
        <taxon>Xylariales</taxon>
        <taxon>Hypoxylaceae</taxon>
        <taxon>Hypoxylon</taxon>
    </lineage>
</organism>
<comment type="caution">
    <text evidence="1">The sequence shown here is derived from an EMBL/GenBank/DDBJ whole genome shotgun (WGS) entry which is preliminary data.</text>
</comment>
<proteinExistence type="predicted"/>
<keyword evidence="2" id="KW-1185">Reference proteome</keyword>
<reference evidence="1 2" key="1">
    <citation type="journal article" date="2022" name="New Phytol.">
        <title>Ecological generalism drives hyperdiversity of secondary metabolite gene clusters in xylarialean endophytes.</title>
        <authorList>
            <person name="Franco M.E.E."/>
            <person name="Wisecaver J.H."/>
            <person name="Arnold A.E."/>
            <person name="Ju Y.M."/>
            <person name="Slot J.C."/>
            <person name="Ahrendt S."/>
            <person name="Moore L.P."/>
            <person name="Eastman K.E."/>
            <person name="Scott K."/>
            <person name="Konkel Z."/>
            <person name="Mondo S.J."/>
            <person name="Kuo A."/>
            <person name="Hayes R.D."/>
            <person name="Haridas S."/>
            <person name="Andreopoulos B."/>
            <person name="Riley R."/>
            <person name="LaButti K."/>
            <person name="Pangilinan J."/>
            <person name="Lipzen A."/>
            <person name="Amirebrahimi M."/>
            <person name="Yan J."/>
            <person name="Adam C."/>
            <person name="Keymanesh K."/>
            <person name="Ng V."/>
            <person name="Louie K."/>
            <person name="Northen T."/>
            <person name="Drula E."/>
            <person name="Henrissat B."/>
            <person name="Hsieh H.M."/>
            <person name="Youens-Clark K."/>
            <person name="Lutzoni F."/>
            <person name="Miadlikowska J."/>
            <person name="Eastwood D.C."/>
            <person name="Hamelin R.C."/>
            <person name="Grigoriev I.V."/>
            <person name="U'Ren J.M."/>
        </authorList>
    </citation>
    <scope>NUCLEOTIDE SEQUENCE [LARGE SCALE GENOMIC DNA]</scope>
    <source>
        <strain evidence="1 2">CBS 119005</strain>
    </source>
</reference>
<protein>
    <submittedName>
        <fullName evidence="1">Uncharacterized protein</fullName>
    </submittedName>
</protein>